<protein>
    <submittedName>
        <fullName evidence="3">Uncharacterized protein LOC110344238</fullName>
    </submittedName>
</protein>
<proteinExistence type="predicted"/>
<feature type="region of interest" description="Disordered" evidence="1">
    <location>
        <begin position="1"/>
        <end position="21"/>
    </location>
</feature>
<gene>
    <name evidence="3" type="primary">LOC110344238</name>
</gene>
<feature type="compositionally biased region" description="Basic and acidic residues" evidence="1">
    <location>
        <begin position="85"/>
        <end position="104"/>
    </location>
</feature>
<evidence type="ECO:0000256" key="1">
    <source>
        <dbReference type="SAM" id="MobiDB-lite"/>
    </source>
</evidence>
<dbReference type="AlphaFoldDB" id="A0AAX6R8H7"/>
<dbReference type="Proteomes" id="UP000694906">
    <property type="component" value="Unplaced"/>
</dbReference>
<name>A0AAX6R8H7_HETGA</name>
<reference evidence="3" key="1">
    <citation type="submission" date="2025-08" db="UniProtKB">
        <authorList>
            <consortium name="RefSeq"/>
        </authorList>
    </citation>
    <scope>IDENTIFICATION</scope>
</reference>
<organism evidence="2 3">
    <name type="scientific">Heterocephalus glaber</name>
    <name type="common">Naked mole rat</name>
    <dbReference type="NCBI Taxonomy" id="10181"/>
    <lineage>
        <taxon>Eukaryota</taxon>
        <taxon>Metazoa</taxon>
        <taxon>Chordata</taxon>
        <taxon>Craniata</taxon>
        <taxon>Vertebrata</taxon>
        <taxon>Euteleostomi</taxon>
        <taxon>Mammalia</taxon>
        <taxon>Eutheria</taxon>
        <taxon>Euarchontoglires</taxon>
        <taxon>Glires</taxon>
        <taxon>Rodentia</taxon>
        <taxon>Hystricomorpha</taxon>
        <taxon>Bathyergidae</taxon>
        <taxon>Heterocephalus</taxon>
    </lineage>
</organism>
<keyword evidence="2" id="KW-1185">Reference proteome</keyword>
<dbReference type="GeneID" id="110344238"/>
<accession>A0AAX6R8H7</accession>
<dbReference type="RefSeq" id="XP_021093181.1">
    <property type="nucleotide sequence ID" value="XM_021237522.1"/>
</dbReference>
<sequence>MGSNRGILPPPPSERPSLGAESFPAKIALAVERRLLPPGSASSPSCAQLGRLRALPECDRPLDPLGLGRRAGAGALRGRGQSAEGLRRRWPPEGARAQRAESEAGPRPAQQPATPGERALRNPASPSGRLTAKVNRARGRRRRAQGLFQPVLPNTRVLIQHCFLLRWDLPFRFSQPVQHHNSWKHMPDQAVFAEWRQWQTPSPFLPEKQLLCGIFHA</sequence>
<evidence type="ECO:0000313" key="2">
    <source>
        <dbReference type="Proteomes" id="UP000694906"/>
    </source>
</evidence>
<feature type="region of interest" description="Disordered" evidence="1">
    <location>
        <begin position="57"/>
        <end position="141"/>
    </location>
</feature>
<evidence type="ECO:0000313" key="3">
    <source>
        <dbReference type="RefSeq" id="XP_021093181.1"/>
    </source>
</evidence>